<accession>A0ABU7CL20</accession>
<evidence type="ECO:0000313" key="2">
    <source>
        <dbReference type="EMBL" id="MED6262816.1"/>
    </source>
</evidence>
<proteinExistence type="predicted"/>
<name>A0ABU7CL20_9TELE</name>
<evidence type="ECO:0000313" key="3">
    <source>
        <dbReference type="Proteomes" id="UP001345963"/>
    </source>
</evidence>
<reference evidence="2 3" key="1">
    <citation type="submission" date="2021-07" db="EMBL/GenBank/DDBJ databases">
        <authorList>
            <person name="Palmer J.M."/>
        </authorList>
    </citation>
    <scope>NUCLEOTIDE SEQUENCE [LARGE SCALE GENOMIC DNA]</scope>
    <source>
        <strain evidence="2 3">AT_MEX2019</strain>
        <tissue evidence="2">Muscle</tissue>
    </source>
</reference>
<gene>
    <name evidence="2" type="ORF">ATANTOWER_026504</name>
</gene>
<keyword evidence="3" id="KW-1185">Reference proteome</keyword>
<comment type="caution">
    <text evidence="2">The sequence shown here is derived from an EMBL/GenBank/DDBJ whole genome shotgun (WGS) entry which is preliminary data.</text>
</comment>
<evidence type="ECO:0000256" key="1">
    <source>
        <dbReference type="SAM" id="MobiDB-lite"/>
    </source>
</evidence>
<sequence>MAKSLPVFPGVHRHQISPDPNRTALGCGGTDDSRHGCSAHNSEATVRCYHVNMEQNLRSMFPHSVESIPRRTKAVLKDEEVPTRIQQGVPNAQTVSVLPIFSCSNVFLDF</sequence>
<dbReference type="EMBL" id="JAHUTI010094799">
    <property type="protein sequence ID" value="MED6262816.1"/>
    <property type="molecule type" value="Genomic_DNA"/>
</dbReference>
<protein>
    <submittedName>
        <fullName evidence="2">Uncharacterized protein</fullName>
    </submittedName>
</protein>
<feature type="region of interest" description="Disordered" evidence="1">
    <location>
        <begin position="1"/>
        <end position="38"/>
    </location>
</feature>
<dbReference type="Proteomes" id="UP001345963">
    <property type="component" value="Unassembled WGS sequence"/>
</dbReference>
<organism evidence="2 3">
    <name type="scientific">Ataeniobius toweri</name>
    <dbReference type="NCBI Taxonomy" id="208326"/>
    <lineage>
        <taxon>Eukaryota</taxon>
        <taxon>Metazoa</taxon>
        <taxon>Chordata</taxon>
        <taxon>Craniata</taxon>
        <taxon>Vertebrata</taxon>
        <taxon>Euteleostomi</taxon>
        <taxon>Actinopterygii</taxon>
        <taxon>Neopterygii</taxon>
        <taxon>Teleostei</taxon>
        <taxon>Neoteleostei</taxon>
        <taxon>Acanthomorphata</taxon>
        <taxon>Ovalentaria</taxon>
        <taxon>Atherinomorphae</taxon>
        <taxon>Cyprinodontiformes</taxon>
        <taxon>Goodeidae</taxon>
        <taxon>Ataeniobius</taxon>
    </lineage>
</organism>